<feature type="domain" description="NAA35-like N-terminal" evidence="4">
    <location>
        <begin position="26"/>
        <end position="184"/>
    </location>
</feature>
<dbReference type="Pfam" id="PF25789">
    <property type="entry name" value="TPR_NAA35"/>
    <property type="match status" value="1"/>
</dbReference>
<dbReference type="InParanoid" id="A0A0H2S5V2"/>
<evidence type="ECO:0000256" key="2">
    <source>
        <dbReference type="ARBA" id="ARBA00006289"/>
    </source>
</evidence>
<protein>
    <submittedName>
        <fullName evidence="6">Mak10-domain-containing protein</fullName>
    </submittedName>
</protein>
<dbReference type="AlphaFoldDB" id="A0A0H2S5V2"/>
<accession>A0A0H2S5V2</accession>
<organism evidence="6 7">
    <name type="scientific">Schizopora paradoxa</name>
    <dbReference type="NCBI Taxonomy" id="27342"/>
    <lineage>
        <taxon>Eukaryota</taxon>
        <taxon>Fungi</taxon>
        <taxon>Dikarya</taxon>
        <taxon>Basidiomycota</taxon>
        <taxon>Agaricomycotina</taxon>
        <taxon>Agaricomycetes</taxon>
        <taxon>Hymenochaetales</taxon>
        <taxon>Schizoporaceae</taxon>
        <taxon>Schizopora</taxon>
    </lineage>
</organism>
<dbReference type="PANTHER" id="PTHR21373">
    <property type="entry name" value="GLUCOSE REPRESSIBLE PROTEIN MAK10"/>
    <property type="match status" value="1"/>
</dbReference>
<dbReference type="Pfam" id="PF04112">
    <property type="entry name" value="Mak10"/>
    <property type="match status" value="1"/>
</dbReference>
<keyword evidence="7" id="KW-1185">Reference proteome</keyword>
<dbReference type="Proteomes" id="UP000053477">
    <property type="component" value="Unassembled WGS sequence"/>
</dbReference>
<evidence type="ECO:0000259" key="4">
    <source>
        <dbReference type="Pfam" id="PF04112"/>
    </source>
</evidence>
<gene>
    <name evidence="6" type="ORF">SCHPADRAFT_864729</name>
</gene>
<dbReference type="PANTHER" id="PTHR21373:SF0">
    <property type="entry name" value="N-ALPHA-ACETYLTRANSFERASE 35, NATC AUXILIARY SUBUNIT"/>
    <property type="match status" value="1"/>
</dbReference>
<evidence type="ECO:0000259" key="5">
    <source>
        <dbReference type="Pfam" id="PF25789"/>
    </source>
</evidence>
<keyword evidence="3" id="KW-0963">Cytoplasm</keyword>
<proteinExistence type="inferred from homology"/>
<name>A0A0H2S5V2_9AGAM</name>
<dbReference type="STRING" id="27342.A0A0H2S5V2"/>
<comment type="subcellular location">
    <subcellularLocation>
        <location evidence="1">Cytoplasm</location>
    </subcellularLocation>
</comment>
<sequence>MDYPGGSLFKDVTQLFRDASQEIQDNEILTSKGFGLGEAMSAIEIGDPRMDSGFARPEDNPEGTFDPIMPLLPEEVCWILDRALACEMQWHAGNALIQTVHTCLYVHSLSSTNPDFIDSDAYCQTHDSRHPLQLITVVLRAGILGMIKCCDLAYQELAKGNVHDGEDWLGDKADVSLYEAVQPELVFNVLEDAESWLGRHPRLPFQQALLHRILLRKALLRLFMLDLPKGASYINSLVSEARRALLAIQRQLVPISETSCALEAFDPRISRHLHSMIPMKPLELPAQEDIWVAVKSFLDGWEQISKLSSCESLITWLTTSEVRGSTQRFARTRIAYLRSAAQTVFSKGSLIFDRLPYIWLVDRFFLEITHTQLSRLNQMFDMGWSGIMIHDFDHFQRSLSKLLLQQIWASFHNRPRYRRHLMKTNVEWHILYENAIRLTAKVVPKNDVEKHSLQMMPLAILHWRVRNIRTIMLTGFELDLYAEDEKPFAFWYLAQIFSIHEGILGQLTPSIPANSPAGSYLTAQKAESAVLRQLCMACFLIICRPSIFNADRRWINFSVRYKWSTSERRVPWDAGDPTDFLAPNFDAYLKEEGEILSGNRMDDMSKLHILHDRATEALHDLEDDKVEIDPSLLLCREEHKLQFIATLARFCGDLGRVISSGVESDSVFSNLTVKWTGELLPIITLP</sequence>
<evidence type="ECO:0000256" key="3">
    <source>
        <dbReference type="ARBA" id="ARBA00022490"/>
    </source>
</evidence>
<dbReference type="EMBL" id="KQ085885">
    <property type="protein sequence ID" value="KLO19640.1"/>
    <property type="molecule type" value="Genomic_DNA"/>
</dbReference>
<dbReference type="FunCoup" id="A0A0H2S5V2">
    <property type="interactions" value="435"/>
</dbReference>
<evidence type="ECO:0000313" key="6">
    <source>
        <dbReference type="EMBL" id="KLO19640.1"/>
    </source>
</evidence>
<dbReference type="OrthoDB" id="269405at2759"/>
<reference evidence="6 7" key="1">
    <citation type="submission" date="2015-04" db="EMBL/GenBank/DDBJ databases">
        <title>Complete genome sequence of Schizopora paradoxa KUC8140, a cosmopolitan wood degrader in East Asia.</title>
        <authorList>
            <consortium name="DOE Joint Genome Institute"/>
            <person name="Min B."/>
            <person name="Park H."/>
            <person name="Jang Y."/>
            <person name="Kim J.-J."/>
            <person name="Kim K.H."/>
            <person name="Pangilinan J."/>
            <person name="Lipzen A."/>
            <person name="Riley R."/>
            <person name="Grigoriev I.V."/>
            <person name="Spatafora J.W."/>
            <person name="Choi I.-G."/>
        </authorList>
    </citation>
    <scope>NUCLEOTIDE SEQUENCE [LARGE SCALE GENOMIC DNA]</scope>
    <source>
        <strain evidence="6 7">KUC8140</strain>
    </source>
</reference>
<dbReference type="GO" id="GO:0031417">
    <property type="term" value="C:NatC complex"/>
    <property type="evidence" value="ECO:0007669"/>
    <property type="project" value="InterPro"/>
</dbReference>
<evidence type="ECO:0000256" key="1">
    <source>
        <dbReference type="ARBA" id="ARBA00004496"/>
    </source>
</evidence>
<evidence type="ECO:0000313" key="7">
    <source>
        <dbReference type="Proteomes" id="UP000053477"/>
    </source>
</evidence>
<dbReference type="InterPro" id="IPR007244">
    <property type="entry name" value="Naa35_N"/>
</dbReference>
<feature type="domain" description="NAA35-like TPR repeats" evidence="5">
    <location>
        <begin position="329"/>
        <end position="498"/>
    </location>
</feature>
<comment type="similarity">
    <text evidence="2">Belongs to the MAK10 family.</text>
</comment>
<dbReference type="InterPro" id="IPR057982">
    <property type="entry name" value="TPR_NAA35"/>
</dbReference>
<dbReference type="InterPro" id="IPR057983">
    <property type="entry name" value="NAA35-like_N"/>
</dbReference>